<evidence type="ECO:0000256" key="2">
    <source>
        <dbReference type="ARBA" id="ARBA00022679"/>
    </source>
</evidence>
<dbReference type="InterPro" id="IPR051422">
    <property type="entry name" value="AlkB_tRNA_MeTrf/Diox"/>
</dbReference>
<evidence type="ECO:0000256" key="1">
    <source>
        <dbReference type="ARBA" id="ARBA00022603"/>
    </source>
</evidence>
<proteinExistence type="predicted"/>
<dbReference type="GO" id="GO:0000049">
    <property type="term" value="F:tRNA binding"/>
    <property type="evidence" value="ECO:0007669"/>
    <property type="project" value="TreeGrafter"/>
</dbReference>
<dbReference type="GO" id="GO:0005737">
    <property type="term" value="C:cytoplasm"/>
    <property type="evidence" value="ECO:0007669"/>
    <property type="project" value="TreeGrafter"/>
</dbReference>
<dbReference type="GO" id="GO:0106335">
    <property type="term" value="F:tRNA (5-carboxymethyluridine(34)-5-O)-methyltransferase activity"/>
    <property type="evidence" value="ECO:0007669"/>
    <property type="project" value="TreeGrafter"/>
</dbReference>
<dbReference type="OrthoDB" id="271595at2759"/>
<accession>A0A0D8Y846</accession>
<name>A0A0D8Y846_DICVI</name>
<dbReference type="Proteomes" id="UP000053766">
    <property type="component" value="Unassembled WGS sequence"/>
</dbReference>
<gene>
    <name evidence="3" type="ORF">DICVIV_00713</name>
</gene>
<dbReference type="EMBL" id="KN716156">
    <property type="protein sequence ID" value="KJH53028.1"/>
    <property type="molecule type" value="Genomic_DNA"/>
</dbReference>
<evidence type="ECO:0008006" key="5">
    <source>
        <dbReference type="Google" id="ProtNLM"/>
    </source>
</evidence>
<dbReference type="STRING" id="29172.A0A0D8Y846"/>
<reference evidence="3 4" key="1">
    <citation type="submission" date="2013-11" db="EMBL/GenBank/DDBJ databases">
        <title>Draft genome of the bovine lungworm Dictyocaulus viviparus.</title>
        <authorList>
            <person name="Mitreva M."/>
        </authorList>
    </citation>
    <scope>NUCLEOTIDE SEQUENCE [LARGE SCALE GENOMIC DNA]</scope>
    <source>
        <strain evidence="3 4">HannoverDv2000</strain>
    </source>
</reference>
<keyword evidence="4" id="KW-1185">Reference proteome</keyword>
<dbReference type="PANTHER" id="PTHR13069:SF34">
    <property type="entry name" value="METHYLTRANSFERASE TYPE 11 DOMAIN-CONTAINING PROTEIN"/>
    <property type="match status" value="1"/>
</dbReference>
<organism evidence="3 4">
    <name type="scientific">Dictyocaulus viviparus</name>
    <name type="common">Bovine lungworm</name>
    <dbReference type="NCBI Taxonomy" id="29172"/>
    <lineage>
        <taxon>Eukaryota</taxon>
        <taxon>Metazoa</taxon>
        <taxon>Ecdysozoa</taxon>
        <taxon>Nematoda</taxon>
        <taxon>Chromadorea</taxon>
        <taxon>Rhabditida</taxon>
        <taxon>Rhabditina</taxon>
        <taxon>Rhabditomorpha</taxon>
        <taxon>Strongyloidea</taxon>
        <taxon>Metastrongylidae</taxon>
        <taxon>Dictyocaulus</taxon>
    </lineage>
</organism>
<keyword evidence="1" id="KW-0489">Methyltransferase</keyword>
<dbReference type="AlphaFoldDB" id="A0A0D8Y846"/>
<evidence type="ECO:0000313" key="3">
    <source>
        <dbReference type="EMBL" id="KJH53028.1"/>
    </source>
</evidence>
<dbReference type="Gene3D" id="3.40.50.150">
    <property type="entry name" value="Vaccinia Virus protein VP39"/>
    <property type="match status" value="2"/>
</dbReference>
<protein>
    <recommendedName>
        <fullName evidence="5">Methyltransferase type 11 domain-containing protein</fullName>
    </recommendedName>
</protein>
<sequence length="230" mass="26328">MKSYQECCRCLRPGGQMLIYVWAYEQPNGTFPAQDILVPWNLSEISINGRLPKIKFHKNSTKEQRVIQASIPITVHDDKLTIYTNNWINSLLNKFQMVRPWFWSLAVKPLASVSPSPPPAAPTFFPNTKLSLISGVKRWSPMLGRRLTKLLVSVEEQLADEVTQTILHEAFAETMATIREVTFYRFYHVFHQGELESIVNSIPSLHVIRSSFEHGNWCVVAEKVIDNGTE</sequence>
<evidence type="ECO:0000313" key="4">
    <source>
        <dbReference type="Proteomes" id="UP000053766"/>
    </source>
</evidence>
<keyword evidence="2" id="KW-0808">Transferase</keyword>
<dbReference type="InterPro" id="IPR029063">
    <property type="entry name" value="SAM-dependent_MTases_sf"/>
</dbReference>
<dbReference type="PANTHER" id="PTHR13069">
    <property type="entry name" value="ALKYLATED DNA REPAIR PROTEIN ALKB HOMOLOG 8"/>
    <property type="match status" value="1"/>
</dbReference>
<dbReference type="GO" id="GO:0002098">
    <property type="term" value="P:tRNA wobble uridine modification"/>
    <property type="evidence" value="ECO:0007669"/>
    <property type="project" value="TreeGrafter"/>
</dbReference>
<dbReference type="GO" id="GO:0030488">
    <property type="term" value="P:tRNA methylation"/>
    <property type="evidence" value="ECO:0007669"/>
    <property type="project" value="TreeGrafter"/>
</dbReference>
<dbReference type="GO" id="GO:0005634">
    <property type="term" value="C:nucleus"/>
    <property type="evidence" value="ECO:0007669"/>
    <property type="project" value="TreeGrafter"/>
</dbReference>
<reference evidence="4" key="2">
    <citation type="journal article" date="2016" name="Sci. Rep.">
        <title>Dictyocaulus viviparus genome, variome and transcriptome elucidate lungworm biology and support future intervention.</title>
        <authorList>
            <person name="McNulty S.N."/>
            <person name="Strube C."/>
            <person name="Rosa B.A."/>
            <person name="Martin J.C."/>
            <person name="Tyagi R."/>
            <person name="Choi Y.J."/>
            <person name="Wang Q."/>
            <person name="Hallsworth Pepin K."/>
            <person name="Zhang X."/>
            <person name="Ozersky P."/>
            <person name="Wilson R.K."/>
            <person name="Sternberg P.W."/>
            <person name="Gasser R.B."/>
            <person name="Mitreva M."/>
        </authorList>
    </citation>
    <scope>NUCLEOTIDE SEQUENCE [LARGE SCALE GENOMIC DNA]</scope>
    <source>
        <strain evidence="4">HannoverDv2000</strain>
    </source>
</reference>